<sequence length="74" mass="8323">MSEEQDEKERLLKEYREARAELAADLQVFTALDALSNSNRAGLAGSARDLAKSRLEKSRGRYEQAVGVLDQKRL</sequence>
<reference evidence="2 5" key="2">
    <citation type="submission" date="2019-07" db="EMBL/GenBank/DDBJ databases">
        <title>Whole genome shotgun sequence of Myxococcus virescens NBRC 100334.</title>
        <authorList>
            <person name="Hosoyama A."/>
            <person name="Uohara A."/>
            <person name="Ohji S."/>
            <person name="Ichikawa N."/>
        </authorList>
    </citation>
    <scope>NUCLEOTIDE SEQUENCE [LARGE SCALE GENOMIC DNA]</scope>
    <source>
        <strain evidence="2 5">NBRC 100334</strain>
    </source>
</reference>
<evidence type="ECO:0000313" key="3">
    <source>
        <dbReference type="EMBL" id="SDE54047.1"/>
    </source>
</evidence>
<accession>A0A511HPC3</accession>
<evidence type="ECO:0000256" key="1">
    <source>
        <dbReference type="SAM" id="Coils"/>
    </source>
</evidence>
<organism evidence="2 5">
    <name type="scientific">Myxococcus virescens</name>
    <dbReference type="NCBI Taxonomy" id="83456"/>
    <lineage>
        <taxon>Bacteria</taxon>
        <taxon>Pseudomonadati</taxon>
        <taxon>Myxococcota</taxon>
        <taxon>Myxococcia</taxon>
        <taxon>Myxococcales</taxon>
        <taxon>Cystobacterineae</taxon>
        <taxon>Myxococcaceae</taxon>
        <taxon>Myxococcus</taxon>
    </lineage>
</organism>
<reference evidence="3 4" key="1">
    <citation type="submission" date="2016-10" db="EMBL/GenBank/DDBJ databases">
        <authorList>
            <person name="Varghese N."/>
            <person name="Submissions S."/>
        </authorList>
    </citation>
    <scope>NUCLEOTIDE SEQUENCE [LARGE SCALE GENOMIC DNA]</scope>
    <source>
        <strain evidence="3 4">DSM 2260</strain>
    </source>
</reference>
<keyword evidence="4" id="KW-1185">Reference proteome</keyword>
<dbReference type="RefSeq" id="WP_090491643.1">
    <property type="nucleotide sequence ID" value="NZ_BJVY01000074.1"/>
</dbReference>
<dbReference type="EMBL" id="FNAJ01000008">
    <property type="protein sequence ID" value="SDE54047.1"/>
    <property type="molecule type" value="Genomic_DNA"/>
</dbReference>
<comment type="caution">
    <text evidence="2">The sequence shown here is derived from an EMBL/GenBank/DDBJ whole genome shotgun (WGS) entry which is preliminary data.</text>
</comment>
<dbReference type="EMBL" id="BJVY01000074">
    <property type="protein sequence ID" value="GEL75442.1"/>
    <property type="molecule type" value="Genomic_DNA"/>
</dbReference>
<keyword evidence="1" id="KW-0175">Coiled coil</keyword>
<feature type="coiled-coil region" evidence="1">
    <location>
        <begin position="1"/>
        <end position="28"/>
    </location>
</feature>
<dbReference type="AlphaFoldDB" id="A0A511HPC3"/>
<dbReference type="Proteomes" id="UP000321224">
    <property type="component" value="Unassembled WGS sequence"/>
</dbReference>
<evidence type="ECO:0000313" key="4">
    <source>
        <dbReference type="Proteomes" id="UP000198717"/>
    </source>
</evidence>
<proteinExistence type="predicted"/>
<gene>
    <name evidence="2" type="ORF">MVI01_72260</name>
    <name evidence="3" type="ORF">SAMN04488504_108124</name>
</gene>
<evidence type="ECO:0000313" key="2">
    <source>
        <dbReference type="EMBL" id="GEL75442.1"/>
    </source>
</evidence>
<dbReference type="Proteomes" id="UP000198717">
    <property type="component" value="Unassembled WGS sequence"/>
</dbReference>
<protein>
    <submittedName>
        <fullName evidence="2">Uncharacterized protein</fullName>
    </submittedName>
</protein>
<evidence type="ECO:0000313" key="5">
    <source>
        <dbReference type="Proteomes" id="UP000321224"/>
    </source>
</evidence>
<name>A0A511HPC3_9BACT</name>